<feature type="domain" description="Peptidase S1" evidence="8">
    <location>
        <begin position="40"/>
        <end position="273"/>
    </location>
</feature>
<keyword evidence="6" id="KW-0325">Glycoprotein</keyword>
<dbReference type="InterPro" id="IPR043504">
    <property type="entry name" value="Peptidase_S1_PA_chymotrypsin"/>
</dbReference>
<evidence type="ECO:0000313" key="10">
    <source>
        <dbReference type="Proteomes" id="UP000028582"/>
    </source>
</evidence>
<dbReference type="Gene3D" id="2.40.10.10">
    <property type="entry name" value="Trypsin-like serine proteases"/>
    <property type="match status" value="1"/>
</dbReference>
<dbReference type="PANTHER" id="PTHR24276">
    <property type="entry name" value="POLYSERASE-RELATED"/>
    <property type="match status" value="1"/>
</dbReference>
<organism evidence="9 10">
    <name type="scientific">Phytophthora nicotianae P1976</name>
    <dbReference type="NCBI Taxonomy" id="1317066"/>
    <lineage>
        <taxon>Eukaryota</taxon>
        <taxon>Sar</taxon>
        <taxon>Stramenopiles</taxon>
        <taxon>Oomycota</taxon>
        <taxon>Peronosporomycetes</taxon>
        <taxon>Peronosporales</taxon>
        <taxon>Peronosporaceae</taxon>
        <taxon>Phytophthora</taxon>
    </lineage>
</organism>
<reference evidence="9 10" key="1">
    <citation type="submission" date="2013-11" db="EMBL/GenBank/DDBJ databases">
        <title>The Genome Sequence of Phytophthora parasitica P1976.</title>
        <authorList>
            <consortium name="The Broad Institute Genomics Platform"/>
            <person name="Russ C."/>
            <person name="Tyler B."/>
            <person name="Panabieres F."/>
            <person name="Shan W."/>
            <person name="Tripathy S."/>
            <person name="Grunwald N."/>
            <person name="Machado M."/>
            <person name="Johnson C.S."/>
            <person name="Walker B."/>
            <person name="Young S."/>
            <person name="Zeng Q."/>
            <person name="Gargeya S."/>
            <person name="Fitzgerald M."/>
            <person name="Haas B."/>
            <person name="Abouelleil A."/>
            <person name="Allen A.W."/>
            <person name="Alvarado L."/>
            <person name="Arachchi H.M."/>
            <person name="Berlin A.M."/>
            <person name="Chapman S.B."/>
            <person name="Gainer-Dewar J."/>
            <person name="Goldberg J."/>
            <person name="Griggs A."/>
            <person name="Gujja S."/>
            <person name="Hansen M."/>
            <person name="Howarth C."/>
            <person name="Imamovic A."/>
            <person name="Ireland A."/>
            <person name="Larimer J."/>
            <person name="McCowan C."/>
            <person name="Murphy C."/>
            <person name="Pearson M."/>
            <person name="Poon T.W."/>
            <person name="Priest M."/>
            <person name="Roberts A."/>
            <person name="Saif S."/>
            <person name="Shea T."/>
            <person name="Sisk P."/>
            <person name="Sykes S."/>
            <person name="Wortman J."/>
            <person name="Nusbaum C."/>
            <person name="Birren B."/>
        </authorList>
    </citation>
    <scope>NUCLEOTIDE SEQUENCE [LARGE SCALE GENOMIC DNA]</scope>
    <source>
        <strain evidence="9 10">P1976</strain>
    </source>
</reference>
<dbReference type="InterPro" id="IPR009003">
    <property type="entry name" value="Peptidase_S1_PA"/>
</dbReference>
<evidence type="ECO:0000256" key="5">
    <source>
        <dbReference type="ARBA" id="ARBA00023157"/>
    </source>
</evidence>
<dbReference type="Proteomes" id="UP000028582">
    <property type="component" value="Unassembled WGS sequence"/>
</dbReference>
<feature type="signal peptide" evidence="7">
    <location>
        <begin position="1"/>
        <end position="29"/>
    </location>
</feature>
<accession>A0A081AEG1</accession>
<evidence type="ECO:0000313" key="9">
    <source>
        <dbReference type="EMBL" id="ETO77272.1"/>
    </source>
</evidence>
<dbReference type="InterPro" id="IPR050430">
    <property type="entry name" value="Peptidase_S1"/>
</dbReference>
<name>A0A081AEG1_PHYNI</name>
<comment type="subcellular location">
    <subcellularLocation>
        <location evidence="1">Secreted</location>
    </subcellularLocation>
</comment>
<evidence type="ECO:0000256" key="6">
    <source>
        <dbReference type="ARBA" id="ARBA00023180"/>
    </source>
</evidence>
<keyword evidence="3 7" id="KW-0732">Signal</keyword>
<gene>
    <name evidence="9" type="ORF">F444_07497</name>
</gene>
<evidence type="ECO:0000259" key="8">
    <source>
        <dbReference type="PROSITE" id="PS50240"/>
    </source>
</evidence>
<evidence type="ECO:0000256" key="1">
    <source>
        <dbReference type="ARBA" id="ARBA00004613"/>
    </source>
</evidence>
<feature type="non-terminal residue" evidence="9">
    <location>
        <position position="1"/>
    </location>
</feature>
<evidence type="ECO:0000256" key="2">
    <source>
        <dbReference type="ARBA" id="ARBA00022525"/>
    </source>
</evidence>
<dbReference type="GO" id="GO:0005576">
    <property type="term" value="C:extracellular region"/>
    <property type="evidence" value="ECO:0007669"/>
    <property type="project" value="UniProtKB-SubCell"/>
</dbReference>
<dbReference type="SMART" id="SM00020">
    <property type="entry name" value="Tryp_SPc"/>
    <property type="match status" value="1"/>
</dbReference>
<dbReference type="GO" id="GO:0004252">
    <property type="term" value="F:serine-type endopeptidase activity"/>
    <property type="evidence" value="ECO:0007669"/>
    <property type="project" value="InterPro"/>
</dbReference>
<evidence type="ECO:0000256" key="3">
    <source>
        <dbReference type="ARBA" id="ARBA00022729"/>
    </source>
</evidence>
<keyword evidence="2" id="KW-0964">Secreted</keyword>
<sequence>YCSLLLTLSSMKVFSAALFASVTLTCVTCEATTHDERKLIAGGEIVPAGTKTYNVGLRSTKGGDNFCGGTLISPTHVLTSPECFNKTNFPYKLRWVSVGSHDNGGEEDGEQIKVKFVTNHPEFDSNTQQYELTVLELATASSFKPVQLAKADGSDFKGGEWATSMGWGVTKDEGFAPPSVELLRVDLQIWTDKKCFEKYSVGDTTFCAGGLKNAGICGIDNGGPLIIESETTDESGDVLVGVAMGADGCGIEGNPGGFARVSSARDWLDDIISGESTD</sequence>
<dbReference type="InterPro" id="IPR001254">
    <property type="entry name" value="Trypsin_dom"/>
</dbReference>
<dbReference type="Pfam" id="PF00089">
    <property type="entry name" value="Trypsin"/>
    <property type="match status" value="1"/>
</dbReference>
<keyword evidence="5" id="KW-1015">Disulfide bond</keyword>
<protein>
    <recommendedName>
        <fullName evidence="8">Peptidase S1 domain-containing protein</fullName>
    </recommendedName>
</protein>
<dbReference type="PROSITE" id="PS50240">
    <property type="entry name" value="TRYPSIN_DOM"/>
    <property type="match status" value="1"/>
</dbReference>
<feature type="chain" id="PRO_5001754066" description="Peptidase S1 domain-containing protein" evidence="7">
    <location>
        <begin position="30"/>
        <end position="278"/>
    </location>
</feature>
<dbReference type="CDD" id="cd00190">
    <property type="entry name" value="Tryp_SPc"/>
    <property type="match status" value="1"/>
</dbReference>
<dbReference type="EMBL" id="ANJA01001414">
    <property type="protein sequence ID" value="ETO77272.1"/>
    <property type="molecule type" value="Genomic_DNA"/>
</dbReference>
<dbReference type="PANTHER" id="PTHR24276:SF98">
    <property type="entry name" value="FI18310P1-RELATED"/>
    <property type="match status" value="1"/>
</dbReference>
<dbReference type="AlphaFoldDB" id="A0A081AEG1"/>
<dbReference type="SUPFAM" id="SSF50494">
    <property type="entry name" value="Trypsin-like serine proteases"/>
    <property type="match status" value="1"/>
</dbReference>
<keyword evidence="4" id="KW-0843">Virulence</keyword>
<evidence type="ECO:0000256" key="7">
    <source>
        <dbReference type="SAM" id="SignalP"/>
    </source>
</evidence>
<comment type="caution">
    <text evidence="9">The sequence shown here is derived from an EMBL/GenBank/DDBJ whole genome shotgun (WGS) entry which is preliminary data.</text>
</comment>
<proteinExistence type="predicted"/>
<evidence type="ECO:0000256" key="4">
    <source>
        <dbReference type="ARBA" id="ARBA00023026"/>
    </source>
</evidence>
<dbReference type="GO" id="GO:0006508">
    <property type="term" value="P:proteolysis"/>
    <property type="evidence" value="ECO:0007669"/>
    <property type="project" value="InterPro"/>
</dbReference>